<dbReference type="InterPro" id="IPR013815">
    <property type="entry name" value="ATP_grasp_subdomain_1"/>
</dbReference>
<dbReference type="Gene3D" id="3.40.50.20">
    <property type="match status" value="1"/>
</dbReference>
<comment type="subcellular location">
    <subcellularLocation>
        <location evidence="12">Cytoplasm</location>
    </subcellularLocation>
</comment>
<feature type="binding site" evidence="15">
    <location>
        <position position="337"/>
    </location>
    <ligand>
        <name>Mg(2+)</name>
        <dbReference type="ChEBI" id="CHEBI:18420"/>
        <label>2</label>
    </ligand>
</feature>
<reference evidence="18 19" key="1">
    <citation type="submission" date="2018-03" db="EMBL/GenBank/DDBJ databases">
        <title>The ancient ancestry and fast evolution of plastids.</title>
        <authorList>
            <person name="Moore K.R."/>
            <person name="Magnabosco C."/>
            <person name="Momper L."/>
            <person name="Gold D.A."/>
            <person name="Bosak T."/>
            <person name="Fournier G.P."/>
        </authorList>
    </citation>
    <scope>NUCLEOTIDE SEQUENCE [LARGE SCALE GENOMIC DNA]</scope>
    <source>
        <strain evidence="18 19">CCALA 037</strain>
    </source>
</reference>
<keyword evidence="11 12" id="KW-0961">Cell wall biogenesis/degradation</keyword>
<dbReference type="InterPro" id="IPR011127">
    <property type="entry name" value="Dala_Dala_lig_N"/>
</dbReference>
<dbReference type="GO" id="GO:0005524">
    <property type="term" value="F:ATP binding"/>
    <property type="evidence" value="ECO:0007669"/>
    <property type="project" value="UniProtKB-UniRule"/>
</dbReference>
<feature type="binding site" evidence="14">
    <location>
        <position position="140"/>
    </location>
    <ligand>
        <name>ATP</name>
        <dbReference type="ChEBI" id="CHEBI:30616"/>
    </ligand>
</feature>
<feature type="domain" description="ATP-grasp" evidence="17">
    <location>
        <begin position="144"/>
        <end position="368"/>
    </location>
</feature>
<protein>
    <recommendedName>
        <fullName evidence="12">D-alanine--D-alanine ligase</fullName>
        <ecNumber evidence="12">6.3.2.4</ecNumber>
    </recommendedName>
    <alternativeName>
        <fullName evidence="12">D-Ala-D-Ala ligase</fullName>
    </alternativeName>
    <alternativeName>
        <fullName evidence="12">D-alanylalanine synthetase</fullName>
    </alternativeName>
</protein>
<evidence type="ECO:0000256" key="8">
    <source>
        <dbReference type="ARBA" id="ARBA00022960"/>
    </source>
</evidence>
<evidence type="ECO:0000256" key="5">
    <source>
        <dbReference type="ARBA" id="ARBA00022741"/>
    </source>
</evidence>
<dbReference type="GO" id="GO:0046872">
    <property type="term" value="F:metal ion binding"/>
    <property type="evidence" value="ECO:0007669"/>
    <property type="project" value="UniProtKB-KW"/>
</dbReference>
<comment type="caution">
    <text evidence="18">The sequence shown here is derived from an EMBL/GenBank/DDBJ whole genome shotgun (WGS) entry which is preliminary data.</text>
</comment>
<evidence type="ECO:0000256" key="3">
    <source>
        <dbReference type="ARBA" id="ARBA00022598"/>
    </source>
</evidence>
<evidence type="ECO:0000256" key="15">
    <source>
        <dbReference type="PIRSR" id="PIRSR039102-3"/>
    </source>
</evidence>
<dbReference type="GO" id="GO:0071555">
    <property type="term" value="P:cell wall organization"/>
    <property type="evidence" value="ECO:0007669"/>
    <property type="project" value="UniProtKB-KW"/>
</dbReference>
<dbReference type="HAMAP" id="MF_00047">
    <property type="entry name" value="Dala_Dala_lig"/>
    <property type="match status" value="1"/>
</dbReference>
<evidence type="ECO:0000256" key="7">
    <source>
        <dbReference type="ARBA" id="ARBA00022842"/>
    </source>
</evidence>
<evidence type="ECO:0000313" key="19">
    <source>
        <dbReference type="Proteomes" id="UP000238937"/>
    </source>
</evidence>
<dbReference type="PROSITE" id="PS50975">
    <property type="entry name" value="ATP_GRASP"/>
    <property type="match status" value="1"/>
</dbReference>
<comment type="pathway">
    <text evidence="12">Cell wall biogenesis; peptidoglycan biosynthesis.</text>
</comment>
<dbReference type="InterPro" id="IPR016185">
    <property type="entry name" value="PreATP-grasp_dom_sf"/>
</dbReference>
<feature type="binding site" evidence="14">
    <location>
        <begin position="196"/>
        <end position="197"/>
    </location>
    <ligand>
        <name>ATP</name>
        <dbReference type="ChEBI" id="CHEBI:30616"/>
    </ligand>
</feature>
<dbReference type="UniPathway" id="UPA00219"/>
<dbReference type="InterPro" id="IPR011095">
    <property type="entry name" value="Dala_Dala_lig_C"/>
</dbReference>
<evidence type="ECO:0000313" key="18">
    <source>
        <dbReference type="EMBL" id="PSB58739.1"/>
    </source>
</evidence>
<feature type="binding site" evidence="14">
    <location>
        <begin position="336"/>
        <end position="337"/>
    </location>
    <ligand>
        <name>ATP</name>
        <dbReference type="ChEBI" id="CHEBI:30616"/>
    </ligand>
</feature>
<feature type="binding site" evidence="14">
    <location>
        <begin position="188"/>
        <end position="190"/>
    </location>
    <ligand>
        <name>ATP</name>
        <dbReference type="ChEBI" id="CHEBI:30616"/>
    </ligand>
</feature>
<dbReference type="AlphaFoldDB" id="A0A2T1GLI7"/>
<keyword evidence="6 16" id="KW-0067">ATP-binding</keyword>
<keyword evidence="4 15" id="KW-0479">Metal-binding</keyword>
<dbReference type="Pfam" id="PF01820">
    <property type="entry name" value="Dala_Dala_lig_N"/>
    <property type="match status" value="1"/>
</dbReference>
<proteinExistence type="inferred from homology"/>
<dbReference type="InterPro" id="IPR005905">
    <property type="entry name" value="D_ala_D_ala"/>
</dbReference>
<keyword evidence="10 15" id="KW-0464">Manganese</keyword>
<keyword evidence="3 12" id="KW-0436">Ligase</keyword>
<dbReference type="EMBL" id="PVWO01000025">
    <property type="protein sequence ID" value="PSB58739.1"/>
    <property type="molecule type" value="Genomic_DNA"/>
</dbReference>
<dbReference type="RefSeq" id="WP_106300415.1">
    <property type="nucleotide sequence ID" value="NZ_PVWO01000025.1"/>
</dbReference>
<evidence type="ECO:0000256" key="4">
    <source>
        <dbReference type="ARBA" id="ARBA00022723"/>
    </source>
</evidence>
<dbReference type="PROSITE" id="PS00844">
    <property type="entry name" value="DALA_DALA_LIGASE_2"/>
    <property type="match status" value="1"/>
</dbReference>
<dbReference type="Gene3D" id="3.30.470.20">
    <property type="entry name" value="ATP-grasp fold, B domain"/>
    <property type="match status" value="1"/>
</dbReference>
<dbReference type="InterPro" id="IPR000291">
    <property type="entry name" value="D-Ala_lig_Van_CS"/>
</dbReference>
<keyword evidence="19" id="KW-1185">Reference proteome</keyword>
<dbReference type="SUPFAM" id="SSF52440">
    <property type="entry name" value="PreATP-grasp domain"/>
    <property type="match status" value="1"/>
</dbReference>
<accession>A0A2T1GLI7</accession>
<keyword evidence="7 15" id="KW-0460">Magnesium</keyword>
<evidence type="ECO:0000256" key="10">
    <source>
        <dbReference type="ARBA" id="ARBA00023211"/>
    </source>
</evidence>
<keyword evidence="5 14" id="KW-0547">Nucleotide-binding</keyword>
<dbReference type="PIRSF" id="PIRSF039102">
    <property type="entry name" value="Ddl/VanB"/>
    <property type="match status" value="1"/>
</dbReference>
<feature type="active site" evidence="13">
    <location>
        <position position="346"/>
    </location>
</feature>
<dbReference type="SUPFAM" id="SSF56059">
    <property type="entry name" value="Glutathione synthetase ATP-binding domain-like"/>
    <property type="match status" value="1"/>
</dbReference>
<feature type="binding site" evidence="15">
    <location>
        <position position="339"/>
    </location>
    <ligand>
        <name>Mg(2+)</name>
        <dbReference type="ChEBI" id="CHEBI:18420"/>
        <label>2</label>
    </ligand>
</feature>
<comment type="cofactor">
    <cofactor evidence="15">
        <name>Mg(2+)</name>
        <dbReference type="ChEBI" id="CHEBI:18420"/>
    </cofactor>
    <cofactor evidence="15">
        <name>Mn(2+)</name>
        <dbReference type="ChEBI" id="CHEBI:29035"/>
    </cofactor>
    <text evidence="15">Binds 2 magnesium or manganese ions per subunit.</text>
</comment>
<evidence type="ECO:0000256" key="12">
    <source>
        <dbReference type="HAMAP-Rule" id="MF_00047"/>
    </source>
</evidence>
<keyword evidence="9 12" id="KW-0573">Peptidoglycan synthesis</keyword>
<evidence type="ECO:0000256" key="2">
    <source>
        <dbReference type="ARBA" id="ARBA00010871"/>
    </source>
</evidence>
<evidence type="ECO:0000256" key="6">
    <source>
        <dbReference type="ARBA" id="ARBA00022840"/>
    </source>
</evidence>
<name>A0A2T1GLI7_9CYAN</name>
<dbReference type="PANTHER" id="PTHR23132:SF25">
    <property type="entry name" value="D-ALANINE--D-ALANINE LIGASE A"/>
    <property type="match status" value="1"/>
</dbReference>
<feature type="active site" evidence="13">
    <location>
        <position position="16"/>
    </location>
</feature>
<dbReference type="GO" id="GO:0005829">
    <property type="term" value="C:cytosol"/>
    <property type="evidence" value="ECO:0007669"/>
    <property type="project" value="TreeGrafter"/>
</dbReference>
<dbReference type="EC" id="6.3.2.4" evidence="12"/>
<comment type="similarity">
    <text evidence="2 12">Belongs to the D-alanine--D-alanine ligase family.</text>
</comment>
<evidence type="ECO:0000256" key="9">
    <source>
        <dbReference type="ARBA" id="ARBA00022984"/>
    </source>
</evidence>
<organism evidence="18 19">
    <name type="scientific">Chamaesiphon polymorphus CCALA 037</name>
    <dbReference type="NCBI Taxonomy" id="2107692"/>
    <lineage>
        <taxon>Bacteria</taxon>
        <taxon>Bacillati</taxon>
        <taxon>Cyanobacteriota</taxon>
        <taxon>Cyanophyceae</taxon>
        <taxon>Gomontiellales</taxon>
        <taxon>Chamaesiphonaceae</taxon>
        <taxon>Chamaesiphon</taxon>
    </lineage>
</organism>
<feature type="binding site" evidence="14">
    <location>
        <begin position="226"/>
        <end position="234"/>
    </location>
    <ligand>
        <name>ATP</name>
        <dbReference type="ChEBI" id="CHEBI:30616"/>
    </ligand>
</feature>
<dbReference type="PANTHER" id="PTHR23132">
    <property type="entry name" value="D-ALANINE--D-ALANINE LIGASE"/>
    <property type="match status" value="1"/>
</dbReference>
<sequence>MKKKKLAVLFGGRSVEHEISVITALQLMNVIDVTQYEIIPVYIAQTGRWYVGDNLLFKSFYRRLPSSLKEAQEVALLPVAGSKGLTYLNSRRNDILPVDIYFLAFHGTFGEDGCIQGMLEMADATYTGCGVLPAALGMNKYQCKMMLKAAGIPVLPAALVDRRDAQKSLVAVREQIFATPGLEQLPLFVKPCNLGSSIGIGVAKDERTLNACLVNTFRYDSHAIVEPCVKDILEVNVSVLEDDEITASVIEMPVSLSGVLTFEEKYLRDDGSKKTGGNESQGMASLSRIIDPQDLNPELKQAALDYAKKAFKVLGCSGVSRIDFIIDASCDKLYFNEINTLPGSLSFYLWVKSNPPLVYTELLNRIIRQAEKRQVTKLALKRQEGMRALFK</sequence>
<comment type="cofactor">
    <cofactor evidence="1">
        <name>Mn(2+)</name>
        <dbReference type="ChEBI" id="CHEBI:29035"/>
    </cofactor>
</comment>
<comment type="catalytic activity">
    <reaction evidence="12">
        <text>2 D-alanine + ATP = D-alanyl-D-alanine + ADP + phosphate + H(+)</text>
        <dbReference type="Rhea" id="RHEA:11224"/>
        <dbReference type="ChEBI" id="CHEBI:15378"/>
        <dbReference type="ChEBI" id="CHEBI:30616"/>
        <dbReference type="ChEBI" id="CHEBI:43474"/>
        <dbReference type="ChEBI" id="CHEBI:57416"/>
        <dbReference type="ChEBI" id="CHEBI:57822"/>
        <dbReference type="ChEBI" id="CHEBI:456216"/>
        <dbReference type="EC" id="6.3.2.4"/>
    </reaction>
</comment>
<dbReference type="InterPro" id="IPR011761">
    <property type="entry name" value="ATP-grasp"/>
</dbReference>
<keyword evidence="8 12" id="KW-0133">Cell shape</keyword>
<dbReference type="GO" id="GO:0008360">
    <property type="term" value="P:regulation of cell shape"/>
    <property type="evidence" value="ECO:0007669"/>
    <property type="project" value="UniProtKB-KW"/>
</dbReference>
<evidence type="ECO:0000256" key="16">
    <source>
        <dbReference type="PROSITE-ProRule" id="PRU00409"/>
    </source>
</evidence>
<gene>
    <name evidence="12" type="primary">ddl</name>
    <name evidence="18" type="ORF">C7B77_03630</name>
</gene>
<dbReference type="Proteomes" id="UP000238937">
    <property type="component" value="Unassembled WGS sequence"/>
</dbReference>
<dbReference type="Gene3D" id="3.30.1490.20">
    <property type="entry name" value="ATP-grasp fold, A domain"/>
    <property type="match status" value="1"/>
</dbReference>
<comment type="function">
    <text evidence="12">Cell wall formation.</text>
</comment>
<dbReference type="GO" id="GO:0009252">
    <property type="term" value="P:peptidoglycan biosynthetic process"/>
    <property type="evidence" value="ECO:0007669"/>
    <property type="project" value="UniProtKB-UniRule"/>
</dbReference>
<dbReference type="OrthoDB" id="9813261at2"/>
<evidence type="ECO:0000256" key="14">
    <source>
        <dbReference type="PIRSR" id="PIRSR039102-2"/>
    </source>
</evidence>
<evidence type="ECO:0000256" key="1">
    <source>
        <dbReference type="ARBA" id="ARBA00001936"/>
    </source>
</evidence>
<evidence type="ECO:0000259" key="17">
    <source>
        <dbReference type="PROSITE" id="PS50975"/>
    </source>
</evidence>
<evidence type="ECO:0000256" key="13">
    <source>
        <dbReference type="PIRSR" id="PIRSR039102-1"/>
    </source>
</evidence>
<keyword evidence="12" id="KW-0963">Cytoplasm</keyword>
<evidence type="ECO:0000256" key="11">
    <source>
        <dbReference type="ARBA" id="ARBA00023316"/>
    </source>
</evidence>
<dbReference type="PROSITE" id="PS00843">
    <property type="entry name" value="DALA_DALA_LIGASE_1"/>
    <property type="match status" value="1"/>
</dbReference>
<dbReference type="GO" id="GO:0008716">
    <property type="term" value="F:D-alanine-D-alanine ligase activity"/>
    <property type="evidence" value="ECO:0007669"/>
    <property type="project" value="UniProtKB-UniRule"/>
</dbReference>
<feature type="binding site" evidence="15">
    <location>
        <position position="337"/>
    </location>
    <ligand>
        <name>Mg(2+)</name>
        <dbReference type="ChEBI" id="CHEBI:18420"/>
        <label>1</label>
    </ligand>
</feature>
<feature type="binding site" evidence="15">
    <location>
        <position position="323"/>
    </location>
    <ligand>
        <name>Mg(2+)</name>
        <dbReference type="ChEBI" id="CHEBI:18420"/>
        <label>1</label>
    </ligand>
</feature>
<dbReference type="Pfam" id="PF07478">
    <property type="entry name" value="Dala_Dala_lig_C"/>
    <property type="match status" value="1"/>
</dbReference>
<feature type="active site" evidence="13">
    <location>
        <position position="196"/>
    </location>
</feature>